<dbReference type="RefSeq" id="XP_016253513.1">
    <property type="nucleotide sequence ID" value="XM_016386585.1"/>
</dbReference>
<proteinExistence type="predicted"/>
<dbReference type="STRING" id="569365.A0A0D2B6R0"/>
<dbReference type="AlphaFoldDB" id="A0A0D2B6R0"/>
<dbReference type="Gene3D" id="3.60.20.30">
    <property type="entry name" value="(Glycosyl)asparaginase"/>
    <property type="match status" value="1"/>
</dbReference>
<keyword evidence="5" id="KW-1185">Reference proteome</keyword>
<feature type="compositionally biased region" description="Pro residues" evidence="3">
    <location>
        <begin position="202"/>
        <end position="213"/>
    </location>
</feature>
<protein>
    <submittedName>
        <fullName evidence="4">Uncharacterized protein</fullName>
    </submittedName>
</protein>
<dbReference type="VEuPathDB" id="FungiDB:PV07_00155"/>
<feature type="active site" description="Nucleophile" evidence="1">
    <location>
        <position position="340"/>
    </location>
</feature>
<evidence type="ECO:0000256" key="3">
    <source>
        <dbReference type="SAM" id="MobiDB-lite"/>
    </source>
</evidence>
<sequence length="524" mass="55578">MPRRHQEPGDLCAIFIHAGAGYHSFQNEKNHLTAVNDAAKIGMAVLKNGGSAIDAVEMVIRLLEDKEITNAGYGSNLTIDGQVECDATVVDHYGRSGAVGAISQVKNPITVARLVLDESTKPLSLQRVPPNLLVGAGATDFAADMGIPILPPDYLVSAHARDRWSRWREDLVDVSQKEASRQGQSQPYPQTAPLDDWRRTPTPAPTPPSPNVSPPTRGKHLSLSQMPAMVRPLMVSTADVPTLSHPGGDRNTGNPSSVSPSQAASQHNTPAGNASHDHLEAASDDSLQWLASGSKRQKLSDSFDGPADDVSNRAIEHKSSMRGPRLTTLDDDREDDIHDTVGAIAVDCFGNIAAGSSSGGIGMKHKGRCGPAALVGIGTAVVPIDPEDPTQTCVATVTSGTGEHMATTTAAATAADRIYNSVRKERGQLEPCNEDEAMHAVIKNDFMTHPGVSNSPCAGAIGILAVKKSRNGIYFYFGHNTDSFALASMHSEEKKPVCTMSRNRGHGSIAQGGRGARSKHSRSR</sequence>
<dbReference type="PANTHER" id="PTHR10188:SF8">
    <property type="entry name" value="THREONINE ASPARTASE 1"/>
    <property type="match status" value="1"/>
</dbReference>
<dbReference type="GeneID" id="27339349"/>
<dbReference type="InterPro" id="IPR000246">
    <property type="entry name" value="Peptidase_T2"/>
</dbReference>
<feature type="compositionally biased region" description="Basic and acidic residues" evidence="3">
    <location>
        <begin position="310"/>
        <end position="319"/>
    </location>
</feature>
<evidence type="ECO:0000313" key="5">
    <source>
        <dbReference type="Proteomes" id="UP000054466"/>
    </source>
</evidence>
<dbReference type="InterPro" id="IPR037464">
    <property type="entry name" value="Taspase1"/>
</dbReference>
<feature type="region of interest" description="Disordered" evidence="3">
    <location>
        <begin position="239"/>
        <end position="277"/>
    </location>
</feature>
<evidence type="ECO:0000313" key="4">
    <source>
        <dbReference type="EMBL" id="KIW33297.1"/>
    </source>
</evidence>
<dbReference type="OrthoDB" id="77601at2759"/>
<dbReference type="GO" id="GO:0004298">
    <property type="term" value="F:threonine-type endopeptidase activity"/>
    <property type="evidence" value="ECO:0007669"/>
    <property type="project" value="InterPro"/>
</dbReference>
<dbReference type="EMBL" id="KN847040">
    <property type="protein sequence ID" value="KIW33297.1"/>
    <property type="molecule type" value="Genomic_DNA"/>
</dbReference>
<feature type="site" description="Cleavage; by autolysis" evidence="2">
    <location>
        <begin position="339"/>
        <end position="340"/>
    </location>
</feature>
<evidence type="ECO:0000256" key="1">
    <source>
        <dbReference type="PIRSR" id="PIRSR600246-1"/>
    </source>
</evidence>
<accession>A0A0D2B6R0</accession>
<feature type="region of interest" description="Disordered" evidence="3">
    <location>
        <begin position="175"/>
        <end position="220"/>
    </location>
</feature>
<dbReference type="GO" id="GO:0005737">
    <property type="term" value="C:cytoplasm"/>
    <property type="evidence" value="ECO:0007669"/>
    <property type="project" value="TreeGrafter"/>
</dbReference>
<gene>
    <name evidence="4" type="ORF">PV07_00155</name>
</gene>
<dbReference type="GO" id="GO:0051604">
    <property type="term" value="P:protein maturation"/>
    <property type="evidence" value="ECO:0007669"/>
    <property type="project" value="TreeGrafter"/>
</dbReference>
<dbReference type="PANTHER" id="PTHR10188">
    <property type="entry name" value="L-ASPARAGINASE"/>
    <property type="match status" value="1"/>
</dbReference>
<evidence type="ECO:0000256" key="2">
    <source>
        <dbReference type="PIRSR" id="PIRSR600246-3"/>
    </source>
</evidence>
<dbReference type="FunFam" id="3.60.20.30:FF:000007">
    <property type="entry name" value="Similar to threonine aspartase"/>
    <property type="match status" value="1"/>
</dbReference>
<feature type="region of interest" description="Disordered" evidence="3">
    <location>
        <begin position="296"/>
        <end position="332"/>
    </location>
</feature>
<organism evidence="4 5">
    <name type="scientific">Cladophialophora immunda</name>
    <dbReference type="NCBI Taxonomy" id="569365"/>
    <lineage>
        <taxon>Eukaryota</taxon>
        <taxon>Fungi</taxon>
        <taxon>Dikarya</taxon>
        <taxon>Ascomycota</taxon>
        <taxon>Pezizomycotina</taxon>
        <taxon>Eurotiomycetes</taxon>
        <taxon>Chaetothyriomycetidae</taxon>
        <taxon>Chaetothyriales</taxon>
        <taxon>Herpotrichiellaceae</taxon>
        <taxon>Cladophialophora</taxon>
    </lineage>
</organism>
<dbReference type="MEROPS" id="T02.004"/>
<dbReference type="InterPro" id="IPR029055">
    <property type="entry name" value="Ntn_hydrolases_N"/>
</dbReference>
<feature type="compositionally biased region" description="Low complexity" evidence="3">
    <location>
        <begin position="255"/>
        <end position="266"/>
    </location>
</feature>
<name>A0A0D2B6R0_9EURO</name>
<dbReference type="HOGENOM" id="CLU_021603_5_2_1"/>
<reference evidence="4 5" key="1">
    <citation type="submission" date="2015-01" db="EMBL/GenBank/DDBJ databases">
        <title>The Genome Sequence of Cladophialophora immunda CBS83496.</title>
        <authorList>
            <consortium name="The Broad Institute Genomics Platform"/>
            <person name="Cuomo C."/>
            <person name="de Hoog S."/>
            <person name="Gorbushina A."/>
            <person name="Stielow B."/>
            <person name="Teixiera M."/>
            <person name="Abouelleil A."/>
            <person name="Chapman S.B."/>
            <person name="Priest M."/>
            <person name="Young S.K."/>
            <person name="Wortman J."/>
            <person name="Nusbaum C."/>
            <person name="Birren B."/>
        </authorList>
    </citation>
    <scope>NUCLEOTIDE SEQUENCE [LARGE SCALE GENOMIC DNA]</scope>
    <source>
        <strain evidence="4 5">CBS 83496</strain>
    </source>
</reference>
<feature type="region of interest" description="Disordered" evidence="3">
    <location>
        <begin position="496"/>
        <end position="524"/>
    </location>
</feature>
<dbReference type="Pfam" id="PF01112">
    <property type="entry name" value="Asparaginase_2"/>
    <property type="match status" value="2"/>
</dbReference>
<dbReference type="CDD" id="cd04514">
    <property type="entry name" value="Taspase1_like"/>
    <property type="match status" value="1"/>
</dbReference>
<dbReference type="Proteomes" id="UP000054466">
    <property type="component" value="Unassembled WGS sequence"/>
</dbReference>
<dbReference type="SUPFAM" id="SSF56235">
    <property type="entry name" value="N-terminal nucleophile aminohydrolases (Ntn hydrolases)"/>
    <property type="match status" value="1"/>
</dbReference>